<keyword evidence="3" id="KW-1185">Reference proteome</keyword>
<proteinExistence type="predicted"/>
<evidence type="ECO:0000313" key="2">
    <source>
        <dbReference type="EMBL" id="GKT36560.1"/>
    </source>
</evidence>
<accession>A0ABQ5KVS7</accession>
<protein>
    <submittedName>
        <fullName evidence="2">Uncharacterized protein</fullName>
    </submittedName>
</protein>
<name>A0ABQ5KVS7_9EUKA</name>
<sequence length="206" mass="23890">MEDEFDPRISYLERSITIKKEKIREKKAEEHELLALLSSLKEELKFIHDDEKRIVSIAKQDEHKLSKIKDSISISPIDNIELQRVVYSEIDEADTAEREKKKFERRSVVSQSKTDDAIRQLSDQTKKEHQLKDEISIVSKSLKSEENDRQSKNNLLMLEISELKSIIESQEDLSRVLGEQIQVLEDAIELDGIDSEFLATLSSYSK</sequence>
<dbReference type="EMBL" id="BQXS01011252">
    <property type="protein sequence ID" value="GKT36560.1"/>
    <property type="molecule type" value="Genomic_DNA"/>
</dbReference>
<evidence type="ECO:0000256" key="1">
    <source>
        <dbReference type="SAM" id="MobiDB-lite"/>
    </source>
</evidence>
<evidence type="ECO:0000313" key="3">
    <source>
        <dbReference type="Proteomes" id="UP001057375"/>
    </source>
</evidence>
<gene>
    <name evidence="2" type="ORF">ADUPG1_009503</name>
</gene>
<dbReference type="Proteomes" id="UP001057375">
    <property type="component" value="Unassembled WGS sequence"/>
</dbReference>
<feature type="region of interest" description="Disordered" evidence="1">
    <location>
        <begin position="98"/>
        <end position="117"/>
    </location>
</feature>
<comment type="caution">
    <text evidence="2">The sequence shown here is derived from an EMBL/GenBank/DDBJ whole genome shotgun (WGS) entry which is preliminary data.</text>
</comment>
<organism evidence="2 3">
    <name type="scientific">Aduncisulcus paluster</name>
    <dbReference type="NCBI Taxonomy" id="2918883"/>
    <lineage>
        <taxon>Eukaryota</taxon>
        <taxon>Metamonada</taxon>
        <taxon>Carpediemonas-like organisms</taxon>
        <taxon>Aduncisulcus</taxon>
    </lineage>
</organism>
<reference evidence="2" key="1">
    <citation type="submission" date="2022-03" db="EMBL/GenBank/DDBJ databases">
        <title>Draft genome sequence of Aduncisulcus paluster, a free-living microaerophilic Fornicata.</title>
        <authorList>
            <person name="Yuyama I."/>
            <person name="Kume K."/>
            <person name="Tamura T."/>
            <person name="Inagaki Y."/>
            <person name="Hashimoto T."/>
        </authorList>
    </citation>
    <scope>NUCLEOTIDE SEQUENCE</scope>
    <source>
        <strain evidence="2">NY0171</strain>
    </source>
</reference>